<evidence type="ECO:0000313" key="2">
    <source>
        <dbReference type="Proteomes" id="UP000310719"/>
    </source>
</evidence>
<dbReference type="Proteomes" id="UP000310719">
    <property type="component" value="Chromosome"/>
</dbReference>
<dbReference type="EMBL" id="LR590464">
    <property type="protein sequence ID" value="VTP70262.1"/>
    <property type="molecule type" value="Genomic_DNA"/>
</dbReference>
<evidence type="ECO:0000313" key="1">
    <source>
        <dbReference type="EMBL" id="VTP70262.1"/>
    </source>
</evidence>
<dbReference type="Pfam" id="PF08875">
    <property type="entry name" value="DUF1833"/>
    <property type="match status" value="1"/>
</dbReference>
<organism evidence="1 2">
    <name type="scientific">Leclercia adecarboxylata</name>
    <dbReference type="NCBI Taxonomy" id="83655"/>
    <lineage>
        <taxon>Bacteria</taxon>
        <taxon>Pseudomonadati</taxon>
        <taxon>Pseudomonadota</taxon>
        <taxon>Gammaproteobacteria</taxon>
        <taxon>Enterobacterales</taxon>
        <taxon>Enterobacteriaceae</taxon>
        <taxon>Leclercia</taxon>
    </lineage>
</organism>
<protein>
    <submittedName>
        <fullName evidence="1">Domain of uncharacterized function (DUF1833)</fullName>
    </submittedName>
</protein>
<proteinExistence type="predicted"/>
<gene>
    <name evidence="1" type="ORF">NCTC13032_04695</name>
</gene>
<dbReference type="AlphaFoldDB" id="A0A4U9HZK2"/>
<accession>A0A4U9HZK2</accession>
<sequence length="216" mass="23414">MTSPTLNRLYASGGSEALLNTLQITVGGQDYWLVENFEDITAVTEAGATVTFQAAAMAVALPARNKDGTQDLQFAISNIDGIVSTAIRNALANLNNGTLVMRQYISTDLSYPAAPPIVLQIKDGYWKATEVQNYCRIPEYPENRMAALSLYAPCLPGASLFNLMLDPPRVQYFLSPYVKEDLCSTLSGKLSSPLQSMKLDTGSRGIAMADLHLALK</sequence>
<name>A0A4U9HZK2_9ENTR</name>
<reference evidence="1 2" key="1">
    <citation type="submission" date="2019-05" db="EMBL/GenBank/DDBJ databases">
        <authorList>
            <consortium name="Pathogen Informatics"/>
        </authorList>
    </citation>
    <scope>NUCLEOTIDE SEQUENCE [LARGE SCALE GENOMIC DNA]</scope>
    <source>
        <strain evidence="1 2">NCTC13032</strain>
    </source>
</reference>
<dbReference type="InterPro" id="IPR014974">
    <property type="entry name" value="DUF1833"/>
</dbReference>